<dbReference type="InterPro" id="IPR039498">
    <property type="entry name" value="NTP_transf_5"/>
</dbReference>
<reference evidence="1" key="1">
    <citation type="submission" date="2022-12" db="EMBL/GenBank/DDBJ databases">
        <title>Phocaeicola acetigenes sp. nov., isolated feces from a healthy human.</title>
        <authorList>
            <person name="Do H."/>
            <person name="Ha Y.B."/>
            <person name="Kim J.-S."/>
            <person name="Suh M.K."/>
            <person name="Kim H.S."/>
            <person name="Lee J.-S."/>
        </authorList>
    </citation>
    <scope>NUCLEOTIDE SEQUENCE</scope>
    <source>
        <strain evidence="1">KGMB11183</strain>
    </source>
</reference>
<comment type="caution">
    <text evidence="1">The sequence shown here is derived from an EMBL/GenBank/DDBJ whole genome shotgun (WGS) entry which is preliminary data.</text>
</comment>
<sequence>MEREKSALLVLLRAGLWEKEPEDLSGFPLSNDSWLKLFQMARRQSVTGIVYRGVCQLPEELMPSQGLLMQWTVAVDRIEKRNRKMNGVLGELYGMWGAENRPLLLKGQGVASFYEAPLVRECGDIDLYFSEKDKEKQAVEAIVRQGVEVRKCPDQSLFCLWKGIEIEIHPRLIDIYNPCAYRWLQQLEEKNGRPVSLKDTGGPEIEVPSPMLNLLLLDTHILKHALGRGIGLRQLCDMARACYGLHGKVDAEAMKQISHRLGIRKWNKLLHAFLVDNLGLDSKYLPYAEREKNAEPLLEIVWKGGNFGMYPEGKTQEPMNGWRGKMATLRAFLKNLRFSGYYAPKETGWLMWNLVVGQFKK</sequence>
<protein>
    <submittedName>
        <fullName evidence="1">Nucleotidyltransferase family protein</fullName>
    </submittedName>
</protein>
<gene>
    <name evidence="1" type="ORF">O6P32_10850</name>
</gene>
<evidence type="ECO:0000313" key="1">
    <source>
        <dbReference type="EMBL" id="MCZ8373198.1"/>
    </source>
</evidence>
<dbReference type="RefSeq" id="WP_269878505.1">
    <property type="nucleotide sequence ID" value="NZ_JAPZVM010000009.1"/>
</dbReference>
<dbReference type="EMBL" id="JAPZVM010000009">
    <property type="protein sequence ID" value="MCZ8373198.1"/>
    <property type="molecule type" value="Genomic_DNA"/>
</dbReference>
<proteinExistence type="predicted"/>
<name>A0ABT4PJH3_9BACT</name>
<evidence type="ECO:0000313" key="2">
    <source>
        <dbReference type="Proteomes" id="UP001141933"/>
    </source>
</evidence>
<dbReference type="Pfam" id="PF14907">
    <property type="entry name" value="NTP_transf_5"/>
    <property type="match status" value="1"/>
</dbReference>
<organism evidence="1 2">
    <name type="scientific">Phocaeicola acetigenes</name>
    <dbReference type="NCBI Taxonomy" id="3016083"/>
    <lineage>
        <taxon>Bacteria</taxon>
        <taxon>Pseudomonadati</taxon>
        <taxon>Bacteroidota</taxon>
        <taxon>Bacteroidia</taxon>
        <taxon>Bacteroidales</taxon>
        <taxon>Bacteroidaceae</taxon>
        <taxon>Phocaeicola</taxon>
    </lineage>
</organism>
<dbReference type="Proteomes" id="UP001141933">
    <property type="component" value="Unassembled WGS sequence"/>
</dbReference>
<accession>A0ABT4PJH3</accession>
<keyword evidence="2" id="KW-1185">Reference proteome</keyword>